<accession>A0A3A2ZTI9</accession>
<sequence>MAAPAEVSIKNLTGEWVMDKTLSTSSEPILTLQGVSWVTRKAISYATITLNVNQYTDSENVGHIDIDQTLTGGIKGTTEKRIADWNGREHTDHIFGTVEGRSRFFSGSKGDDGKVLPDVDICTKIGGNGVDDAKVKKFLRGEILADDSECEGFLVEDGDGLGVWFQSFVQNKDAGYGWTAEQIWGFEMVNGERRYTRRIVVAKDGQYELARFVYTYNPKE</sequence>
<dbReference type="EMBL" id="MVGC01000319">
    <property type="protein sequence ID" value="RJE20311.1"/>
    <property type="molecule type" value="Genomic_DNA"/>
</dbReference>
<dbReference type="OrthoDB" id="425354at2759"/>
<gene>
    <name evidence="1" type="ORF">PHISCL_07354</name>
</gene>
<proteinExistence type="predicted"/>
<name>A0A3A2ZTI9_9EURO</name>
<evidence type="ECO:0000313" key="1">
    <source>
        <dbReference type="EMBL" id="RJE20311.1"/>
    </source>
</evidence>
<dbReference type="PANTHER" id="PTHR38115:SF1">
    <property type="entry name" value="LIPOCALIN-LIKE DOMAIN-CONTAINING PROTEIN"/>
    <property type="match status" value="1"/>
</dbReference>
<reference evidence="2" key="1">
    <citation type="submission" date="2017-02" db="EMBL/GenBank/DDBJ databases">
        <authorList>
            <person name="Tafer H."/>
            <person name="Lopandic K."/>
        </authorList>
    </citation>
    <scope>NUCLEOTIDE SEQUENCE [LARGE SCALE GENOMIC DNA]</scope>
    <source>
        <strain evidence="2">CBS 366.77</strain>
    </source>
</reference>
<dbReference type="AlphaFoldDB" id="A0A3A2ZTI9"/>
<protein>
    <submittedName>
        <fullName evidence="1">Uncharacterized protein</fullName>
    </submittedName>
</protein>
<keyword evidence="2" id="KW-1185">Reference proteome</keyword>
<dbReference type="Proteomes" id="UP000266188">
    <property type="component" value="Unassembled WGS sequence"/>
</dbReference>
<evidence type="ECO:0000313" key="2">
    <source>
        <dbReference type="Proteomes" id="UP000266188"/>
    </source>
</evidence>
<organism evidence="1 2">
    <name type="scientific">Aspergillus sclerotialis</name>
    <dbReference type="NCBI Taxonomy" id="2070753"/>
    <lineage>
        <taxon>Eukaryota</taxon>
        <taxon>Fungi</taxon>
        <taxon>Dikarya</taxon>
        <taxon>Ascomycota</taxon>
        <taxon>Pezizomycotina</taxon>
        <taxon>Eurotiomycetes</taxon>
        <taxon>Eurotiomycetidae</taxon>
        <taxon>Eurotiales</taxon>
        <taxon>Aspergillaceae</taxon>
        <taxon>Aspergillus</taxon>
        <taxon>Aspergillus subgen. Polypaecilum</taxon>
    </lineage>
</organism>
<dbReference type="InterPro" id="IPR053037">
    <property type="entry name" value="Pericyclase_pydY-like"/>
</dbReference>
<dbReference type="PANTHER" id="PTHR38115">
    <property type="entry name" value="LIPOCALIN-LIKE DOMAIN-CONTAINING PROTEIN"/>
    <property type="match status" value="1"/>
</dbReference>
<comment type="caution">
    <text evidence="1">The sequence shown here is derived from an EMBL/GenBank/DDBJ whole genome shotgun (WGS) entry which is preliminary data.</text>
</comment>